<dbReference type="EMBL" id="CP010537">
    <property type="protein sequence ID" value="AJG21898.1"/>
    <property type="molecule type" value="Genomic_DNA"/>
</dbReference>
<dbReference type="Pfam" id="PF12770">
    <property type="entry name" value="CHAT"/>
    <property type="match status" value="1"/>
</dbReference>
<dbReference type="Proteomes" id="UP000031843">
    <property type="component" value="Chromosome secondary"/>
</dbReference>
<dbReference type="KEGG" id="cbw:RR42_s0302"/>
<keyword evidence="2" id="KW-0808">Transferase</keyword>
<proteinExistence type="predicted"/>
<dbReference type="STRING" id="68895.RR42_s0302"/>
<evidence type="ECO:0000259" key="1">
    <source>
        <dbReference type="Pfam" id="PF12770"/>
    </source>
</evidence>
<dbReference type="InterPro" id="IPR024983">
    <property type="entry name" value="CHAT_dom"/>
</dbReference>
<accession>A0A0C4YG27</accession>
<dbReference type="Pfam" id="PF13289">
    <property type="entry name" value="SIR2_2"/>
    <property type="match status" value="1"/>
</dbReference>
<dbReference type="RefSeq" id="WP_043353096.1">
    <property type="nucleotide sequence ID" value="NZ_CP010537.1"/>
</dbReference>
<evidence type="ECO:0000313" key="3">
    <source>
        <dbReference type="Proteomes" id="UP000031843"/>
    </source>
</evidence>
<dbReference type="GO" id="GO:0004674">
    <property type="term" value="F:protein serine/threonine kinase activity"/>
    <property type="evidence" value="ECO:0007669"/>
    <property type="project" value="UniProtKB-KW"/>
</dbReference>
<feature type="domain" description="CHAT" evidence="1">
    <location>
        <begin position="57"/>
        <end position="331"/>
    </location>
</feature>
<organism evidence="2 3">
    <name type="scientific">Cupriavidus basilensis</name>
    <dbReference type="NCBI Taxonomy" id="68895"/>
    <lineage>
        <taxon>Bacteria</taxon>
        <taxon>Pseudomonadati</taxon>
        <taxon>Pseudomonadota</taxon>
        <taxon>Betaproteobacteria</taxon>
        <taxon>Burkholderiales</taxon>
        <taxon>Burkholderiaceae</taxon>
        <taxon>Cupriavidus</taxon>
    </lineage>
</organism>
<reference evidence="2 3" key="1">
    <citation type="journal article" date="2015" name="Genome Announc.">
        <title>Complete Genome Sequence of Cupriavidus basilensis 4G11, Isolated from the Oak Ridge Field Research Center Site.</title>
        <authorList>
            <person name="Ray J."/>
            <person name="Waters R.J."/>
            <person name="Skerker J.M."/>
            <person name="Kuehl J.V."/>
            <person name="Price M.N."/>
            <person name="Huang J."/>
            <person name="Chakraborty R."/>
            <person name="Arkin A.P."/>
            <person name="Deutschbauer A."/>
        </authorList>
    </citation>
    <scope>NUCLEOTIDE SEQUENCE [LARGE SCALE GENOMIC DNA]</scope>
    <source>
        <strain evidence="2">4G11</strain>
    </source>
</reference>
<dbReference type="AlphaFoldDB" id="A0A0C4YG27"/>
<keyword evidence="3" id="KW-1185">Reference proteome</keyword>
<keyword evidence="2" id="KW-0418">Kinase</keyword>
<dbReference type="OrthoDB" id="8253226at2"/>
<gene>
    <name evidence="2" type="ORF">RR42_s0302</name>
</gene>
<evidence type="ECO:0000313" key="2">
    <source>
        <dbReference type="EMBL" id="AJG21898.1"/>
    </source>
</evidence>
<protein>
    <submittedName>
        <fullName evidence="2">Serine/threonine protein kinase</fullName>
    </submittedName>
</protein>
<keyword evidence="2" id="KW-0723">Serine/threonine-protein kinase</keyword>
<name>A0A0C4YG27_9BURK</name>
<sequence length="684" mass="75106">MPRNYSELEIVIDSDGDARYAVEARHRVPEGDAITPRVPLALSPDAPALRDADPQVCGRALAACLFAAPVVRDAFVTAQNAADERRLDLRVRLRISVQACELHALPWETLFDPAGEHPLFIGQRCFFSRYLFAREMRLPKLRAKSDVTALVVVSNPSGLGQEMVPIDAAGEAARASAALAPVPVTVLAEPGCATVERILGGLRDGVDVLYLVCHGALVDDEPMLWLERMDGTRDLVAGSVLVNHIGALERPPSLVVLCSCQSAGTGAARGGSTLMALGPLLAQAGVPAVLAMQGNVSVATMAAFMPVFFAELRDHGEVDRAAGVARAAVSQYPDWWMPAVFTRLDSGRIFYPPGFGPDDGDGADAWRAVIENIQHGETTPILGPAMSETVFGSRLKLAQMWAEAYHFPMAAHERDELPQVAQYLAVSQQGVFPRRLFFKFAYQHLSQQYRDILPAELSALRNEDIIAQLGEVVCAVGRAQRQQDPHNPYRAMARLKLPVYLTTDPSDLLADALREGGADPGIRLCRWNRQAQACDDALAEGRKRANPTPQTPMVLKLFGDLREPGSLVLTEDQYFDYLTSVSTNGTAIPLAVRARLNDSALLFVGFDVQSWEFRILFRSILNLEGADLRQEYQHLSAQLDPNSIVDPVSARRYLERYFQDKARLKLYWGDVGMFTAELLRRLEA</sequence>